<evidence type="ECO:0000313" key="8">
    <source>
        <dbReference type="EMBL" id="MFC5456147.1"/>
    </source>
</evidence>
<feature type="transmembrane region" description="Helical" evidence="7">
    <location>
        <begin position="16"/>
        <end position="34"/>
    </location>
</feature>
<feature type="transmembrane region" description="Helical" evidence="7">
    <location>
        <begin position="54"/>
        <end position="75"/>
    </location>
</feature>
<feature type="transmembrane region" description="Helical" evidence="7">
    <location>
        <begin position="113"/>
        <end position="133"/>
    </location>
</feature>
<dbReference type="RefSeq" id="WP_377168105.1">
    <property type="nucleotide sequence ID" value="NZ_JBHSMQ010000005.1"/>
</dbReference>
<dbReference type="InterPro" id="IPR032808">
    <property type="entry name" value="DoxX"/>
</dbReference>
<dbReference type="PANTHER" id="PTHR33452">
    <property type="entry name" value="OXIDOREDUCTASE CATD-RELATED"/>
    <property type="match status" value="1"/>
</dbReference>
<dbReference type="Proteomes" id="UP001596052">
    <property type="component" value="Unassembled WGS sequence"/>
</dbReference>
<protein>
    <submittedName>
        <fullName evidence="8">DoxX family protein</fullName>
    </submittedName>
</protein>
<keyword evidence="9" id="KW-1185">Reference proteome</keyword>
<evidence type="ECO:0000256" key="1">
    <source>
        <dbReference type="ARBA" id="ARBA00004651"/>
    </source>
</evidence>
<sequence length="136" mass="14409">MLKLLKLPFLPKSTDFGLLLLRVAVGLSMLMLHGRGKMMNFSSTVEKFPALFGLPANVNLGLAVFAEVVCSALLIAGLFTRLAALMLAVTMGVAFFKVHQASLVAGPGSGELAMVYLIAYVTLLFTGAGKFSVDRA</sequence>
<keyword evidence="3" id="KW-1003">Cell membrane</keyword>
<evidence type="ECO:0000256" key="6">
    <source>
        <dbReference type="ARBA" id="ARBA00023136"/>
    </source>
</evidence>
<reference evidence="9" key="1">
    <citation type="journal article" date="2019" name="Int. J. Syst. Evol. Microbiol.">
        <title>The Global Catalogue of Microorganisms (GCM) 10K type strain sequencing project: providing services to taxonomists for standard genome sequencing and annotation.</title>
        <authorList>
            <consortium name="The Broad Institute Genomics Platform"/>
            <consortium name="The Broad Institute Genome Sequencing Center for Infectious Disease"/>
            <person name="Wu L."/>
            <person name="Ma J."/>
        </authorList>
    </citation>
    <scope>NUCLEOTIDE SEQUENCE [LARGE SCALE GENOMIC DNA]</scope>
    <source>
        <strain evidence="9">CGMCC 4.1469</strain>
    </source>
</reference>
<evidence type="ECO:0000256" key="5">
    <source>
        <dbReference type="ARBA" id="ARBA00022989"/>
    </source>
</evidence>
<name>A0ABW0KTA7_9BACT</name>
<dbReference type="InterPro" id="IPR051907">
    <property type="entry name" value="DoxX-like_oxidoreductase"/>
</dbReference>
<evidence type="ECO:0000256" key="3">
    <source>
        <dbReference type="ARBA" id="ARBA00022475"/>
    </source>
</evidence>
<comment type="similarity">
    <text evidence="2">Belongs to the DoxX family.</text>
</comment>
<dbReference type="Pfam" id="PF07681">
    <property type="entry name" value="DoxX"/>
    <property type="match status" value="1"/>
</dbReference>
<dbReference type="PANTHER" id="PTHR33452:SF1">
    <property type="entry name" value="INNER MEMBRANE PROTEIN YPHA-RELATED"/>
    <property type="match status" value="1"/>
</dbReference>
<proteinExistence type="inferred from homology"/>
<evidence type="ECO:0000256" key="7">
    <source>
        <dbReference type="SAM" id="Phobius"/>
    </source>
</evidence>
<accession>A0ABW0KTA7</accession>
<comment type="subcellular location">
    <subcellularLocation>
        <location evidence="1">Cell membrane</location>
        <topology evidence="1">Multi-pass membrane protein</topology>
    </subcellularLocation>
</comment>
<organism evidence="8 9">
    <name type="scientific">Prosthecobacter fluviatilis</name>
    <dbReference type="NCBI Taxonomy" id="445931"/>
    <lineage>
        <taxon>Bacteria</taxon>
        <taxon>Pseudomonadati</taxon>
        <taxon>Verrucomicrobiota</taxon>
        <taxon>Verrucomicrobiia</taxon>
        <taxon>Verrucomicrobiales</taxon>
        <taxon>Verrucomicrobiaceae</taxon>
        <taxon>Prosthecobacter</taxon>
    </lineage>
</organism>
<keyword evidence="6 7" id="KW-0472">Membrane</keyword>
<evidence type="ECO:0000256" key="4">
    <source>
        <dbReference type="ARBA" id="ARBA00022692"/>
    </source>
</evidence>
<gene>
    <name evidence="8" type="ORF">ACFQDI_14890</name>
</gene>
<keyword evidence="5 7" id="KW-1133">Transmembrane helix</keyword>
<feature type="transmembrane region" description="Helical" evidence="7">
    <location>
        <begin position="82"/>
        <end position="101"/>
    </location>
</feature>
<keyword evidence="4 7" id="KW-0812">Transmembrane</keyword>
<comment type="caution">
    <text evidence="8">The sequence shown here is derived from an EMBL/GenBank/DDBJ whole genome shotgun (WGS) entry which is preliminary data.</text>
</comment>
<evidence type="ECO:0000313" key="9">
    <source>
        <dbReference type="Proteomes" id="UP001596052"/>
    </source>
</evidence>
<evidence type="ECO:0000256" key="2">
    <source>
        <dbReference type="ARBA" id="ARBA00006679"/>
    </source>
</evidence>
<dbReference type="EMBL" id="JBHSMQ010000005">
    <property type="protein sequence ID" value="MFC5456147.1"/>
    <property type="molecule type" value="Genomic_DNA"/>
</dbReference>